<keyword evidence="3" id="KW-1185">Reference proteome</keyword>
<evidence type="ECO:0000256" key="1">
    <source>
        <dbReference type="SAM" id="MobiDB-lite"/>
    </source>
</evidence>
<sequence length="187" mass="19382">MSEVSQPSLSSSAAFQHTLYAATLAAGAIPEPAPHDLPLAVIEEIRSPVAVEAVCEPWLSPSRGETYSCLSSILTGTVDRKPLPKNRAPTSLLLQVAAVNRGPFSQVPVNSLPLAFTTCSVPFAARYVDPTPAGAVAVTLPPAKNGFSGQIPVSSTPTTTPLPALSAPPRRFQTPFAPVSPSRCGVS</sequence>
<dbReference type="EMBL" id="BAABDE010000022">
    <property type="protein sequence ID" value="GAA3812638.1"/>
    <property type="molecule type" value="Genomic_DNA"/>
</dbReference>
<feature type="compositionally biased region" description="Low complexity" evidence="1">
    <location>
        <begin position="154"/>
        <end position="169"/>
    </location>
</feature>
<feature type="region of interest" description="Disordered" evidence="1">
    <location>
        <begin position="149"/>
        <end position="187"/>
    </location>
</feature>
<organism evidence="2 3">
    <name type="scientific">Streptomyces coacervatus</name>
    <dbReference type="NCBI Taxonomy" id="647381"/>
    <lineage>
        <taxon>Bacteria</taxon>
        <taxon>Bacillati</taxon>
        <taxon>Actinomycetota</taxon>
        <taxon>Actinomycetes</taxon>
        <taxon>Kitasatosporales</taxon>
        <taxon>Streptomycetaceae</taxon>
        <taxon>Streptomyces</taxon>
    </lineage>
</organism>
<protein>
    <submittedName>
        <fullName evidence="2">Uncharacterized protein</fullName>
    </submittedName>
</protein>
<evidence type="ECO:0000313" key="3">
    <source>
        <dbReference type="Proteomes" id="UP001501009"/>
    </source>
</evidence>
<gene>
    <name evidence="2" type="ORF">GCM10022403_052920</name>
</gene>
<evidence type="ECO:0000313" key="2">
    <source>
        <dbReference type="EMBL" id="GAA3812638.1"/>
    </source>
</evidence>
<comment type="caution">
    <text evidence="2">The sequence shown here is derived from an EMBL/GenBank/DDBJ whole genome shotgun (WGS) entry which is preliminary data.</text>
</comment>
<accession>A0ABP7I947</accession>
<reference evidence="3" key="1">
    <citation type="journal article" date="2019" name="Int. J. Syst. Evol. Microbiol.">
        <title>The Global Catalogue of Microorganisms (GCM) 10K type strain sequencing project: providing services to taxonomists for standard genome sequencing and annotation.</title>
        <authorList>
            <consortium name="The Broad Institute Genomics Platform"/>
            <consortium name="The Broad Institute Genome Sequencing Center for Infectious Disease"/>
            <person name="Wu L."/>
            <person name="Ma J."/>
        </authorList>
    </citation>
    <scope>NUCLEOTIDE SEQUENCE [LARGE SCALE GENOMIC DNA]</scope>
    <source>
        <strain evidence="3">JCM 17138</strain>
    </source>
</reference>
<proteinExistence type="predicted"/>
<name>A0ABP7I947_9ACTN</name>
<dbReference type="Proteomes" id="UP001501009">
    <property type="component" value="Unassembled WGS sequence"/>
</dbReference>